<protein>
    <submittedName>
        <fullName evidence="1">Putative secreted protein</fullName>
    </submittedName>
</protein>
<dbReference type="AlphaFoldDB" id="A0A023G173"/>
<name>A0A023G173_AMBTT</name>
<organism evidence="1">
    <name type="scientific">Amblyomma triste</name>
    <name type="common">Neotropical tick</name>
    <dbReference type="NCBI Taxonomy" id="251400"/>
    <lineage>
        <taxon>Eukaryota</taxon>
        <taxon>Metazoa</taxon>
        <taxon>Ecdysozoa</taxon>
        <taxon>Arthropoda</taxon>
        <taxon>Chelicerata</taxon>
        <taxon>Arachnida</taxon>
        <taxon>Acari</taxon>
        <taxon>Parasitiformes</taxon>
        <taxon>Ixodida</taxon>
        <taxon>Ixodoidea</taxon>
        <taxon>Ixodidae</taxon>
        <taxon>Amblyomminae</taxon>
        <taxon>Amblyomma</taxon>
    </lineage>
</organism>
<dbReference type="EMBL" id="GBBM01007954">
    <property type="protein sequence ID" value="JAC27464.1"/>
    <property type="molecule type" value="mRNA"/>
</dbReference>
<evidence type="ECO:0000313" key="1">
    <source>
        <dbReference type="EMBL" id="JAC27464.1"/>
    </source>
</evidence>
<sequence>MCKIWCRFPYLTAVGRLTQVGFSQNNQKHCSIYIHYEMHAHVCSSFNKKLCCQEQKFHRATQQCEQTHPTDTSAVPAFERALGT</sequence>
<reference evidence="1" key="1">
    <citation type="submission" date="2014-03" db="EMBL/GenBank/DDBJ databases">
        <title>The sialotranscriptome of Amblyomma triste, Amblyomma parvum and Amblyomma cajennense ticks, uncovered by 454-based RNA-seq.</title>
        <authorList>
            <person name="Garcia G.R."/>
            <person name="Gardinassi L.G."/>
            <person name="Ribeiro J.M."/>
            <person name="Anatriello E."/>
            <person name="Ferreira B.R."/>
            <person name="Moreira H.N."/>
            <person name="Mafra C."/>
            <person name="Olegario M.M."/>
            <person name="Szabo P.J."/>
            <person name="Miranda-Santos I.K."/>
            <person name="Maruyama S.R."/>
        </authorList>
    </citation>
    <scope>NUCLEOTIDE SEQUENCE</scope>
    <source>
        <strain evidence="1">Mato Grasso do Sul</strain>
        <tissue evidence="1">Salivary glands</tissue>
    </source>
</reference>
<accession>A0A023G173</accession>
<proteinExistence type="evidence at transcript level"/>